<evidence type="ECO:0000313" key="1">
    <source>
        <dbReference type="EMBL" id="ABO08424.1"/>
    </source>
</evidence>
<dbReference type="InterPro" id="IPR038763">
    <property type="entry name" value="DHH_sf"/>
</dbReference>
<dbReference type="Proteomes" id="UP000001431">
    <property type="component" value="Chromosome"/>
</dbReference>
<dbReference type="SUPFAM" id="SSF64182">
    <property type="entry name" value="DHH phosphoesterases"/>
    <property type="match status" value="1"/>
</dbReference>
<organism evidence="1 2">
    <name type="scientific">Pyrobaculum calidifontis (strain DSM 21063 / JCM 11548 / VA1)</name>
    <dbReference type="NCBI Taxonomy" id="410359"/>
    <lineage>
        <taxon>Archaea</taxon>
        <taxon>Thermoproteota</taxon>
        <taxon>Thermoprotei</taxon>
        <taxon>Thermoproteales</taxon>
        <taxon>Thermoproteaceae</taxon>
        <taxon>Pyrobaculum</taxon>
    </lineage>
</organism>
<dbReference type="InterPro" id="IPR051319">
    <property type="entry name" value="Oligoribo/pAp-PDE_c-di-AMP_PDE"/>
</dbReference>
<evidence type="ECO:0000313" key="2">
    <source>
        <dbReference type="Proteomes" id="UP000001431"/>
    </source>
</evidence>
<dbReference type="STRING" id="410359.Pcal_0999"/>
<dbReference type="PANTHER" id="PTHR47618">
    <property type="entry name" value="BIFUNCTIONAL OLIGORIBONUCLEASE AND PAP PHOSPHATASE NRNA"/>
    <property type="match status" value="1"/>
</dbReference>
<gene>
    <name evidence="1" type="ordered locus">Pcal_0999</name>
</gene>
<name>A3MUV7_PYRCJ</name>
<dbReference type="KEGG" id="pcl:Pcal_0999"/>
<dbReference type="RefSeq" id="WP_011849682.1">
    <property type="nucleotide sequence ID" value="NC_009073.1"/>
</dbReference>
<dbReference type="Gene3D" id="3.10.310.30">
    <property type="match status" value="1"/>
</dbReference>
<dbReference type="AlphaFoldDB" id="A3MUV7"/>
<sequence length="324" mass="35484">MDALRVLAAKLQKRPVALCDSNDVDGIASAALFKRKYPEGVVVLAGPSEVKKWWIKAFTWDFVADLPCPGKAKVRADHHKTNAPCAEVEFYDPEAPAAAVLAAKALGLEEDPVARELVEAAVQTDTADVRDPTVKKLDLAIRYGFAEEKLAAIEILAKKGLAALDEEPLKTMAARGEEKEKLVLAIAERVPPRETLFIYNPVHLGISYRALTIELQKRGAKFVNILVRRARRRYRLYCGAHKDGVYDCTKVAVPLGGGGHKYAAGAQIKAPLLDAERPLRTLVEMLKPDVVYVLGPCNNIGPRCEEIKLPESLDALMRSGSGER</sequence>
<accession>A3MUV7</accession>
<dbReference type="eggNOG" id="arCOG00431">
    <property type="taxonomic scope" value="Archaea"/>
</dbReference>
<dbReference type="GeneID" id="4909017"/>
<dbReference type="PANTHER" id="PTHR47618:SF1">
    <property type="entry name" value="BIFUNCTIONAL OLIGORIBONUCLEASE AND PAP PHOSPHATASE NRNA"/>
    <property type="match status" value="1"/>
</dbReference>
<evidence type="ECO:0008006" key="3">
    <source>
        <dbReference type="Google" id="ProtNLM"/>
    </source>
</evidence>
<proteinExistence type="predicted"/>
<dbReference type="EMBL" id="CP000561">
    <property type="protein sequence ID" value="ABO08424.1"/>
    <property type="molecule type" value="Genomic_DNA"/>
</dbReference>
<dbReference type="HOGENOM" id="CLU_846278_0_0_2"/>
<reference evidence="1" key="1">
    <citation type="submission" date="2007-02" db="EMBL/GenBank/DDBJ databases">
        <title>Complete sequence of Pyrobaculum calidifontis JCM 11548.</title>
        <authorList>
            <consortium name="US DOE Joint Genome Institute"/>
            <person name="Copeland A."/>
            <person name="Lucas S."/>
            <person name="Lapidus A."/>
            <person name="Barry K."/>
            <person name="Glavina del Rio T."/>
            <person name="Dalin E."/>
            <person name="Tice H."/>
            <person name="Pitluck S."/>
            <person name="Chain P."/>
            <person name="Malfatti S."/>
            <person name="Shin M."/>
            <person name="Vergez L."/>
            <person name="Schmutz J."/>
            <person name="Larimer F."/>
            <person name="Land M."/>
            <person name="Hauser L."/>
            <person name="Kyrpides N."/>
            <person name="Mikhailova N."/>
            <person name="Cozen A.E."/>
            <person name="Fitz-Gibbon S.T."/>
            <person name="House C.H."/>
            <person name="Saltikov C."/>
            <person name="Lowe T.M."/>
            <person name="Richardson P."/>
        </authorList>
    </citation>
    <scope>NUCLEOTIDE SEQUENCE [LARGE SCALE GENOMIC DNA]</scope>
    <source>
        <strain evidence="1">JCM 11548</strain>
    </source>
</reference>
<keyword evidence="2" id="KW-1185">Reference proteome</keyword>
<protein>
    <recommendedName>
        <fullName evidence="3">Fis family transcriptional regulator</fullName>
    </recommendedName>
</protein>